<dbReference type="AlphaFoldDB" id="A0A0F9RCB5"/>
<gene>
    <name evidence="1" type="ORF">LCGC14_0991600</name>
</gene>
<accession>A0A0F9RCB5</accession>
<reference evidence="1" key="1">
    <citation type="journal article" date="2015" name="Nature">
        <title>Complex archaea that bridge the gap between prokaryotes and eukaryotes.</title>
        <authorList>
            <person name="Spang A."/>
            <person name="Saw J.H."/>
            <person name="Jorgensen S.L."/>
            <person name="Zaremba-Niedzwiedzka K."/>
            <person name="Martijn J."/>
            <person name="Lind A.E."/>
            <person name="van Eijk R."/>
            <person name="Schleper C."/>
            <person name="Guy L."/>
            <person name="Ettema T.J."/>
        </authorList>
    </citation>
    <scope>NUCLEOTIDE SEQUENCE</scope>
</reference>
<sequence length="118" mass="13062">MVNPAFKHKSLTLEGGIPNVPRPSPPTAIEVVIQKNTLNPYIKASIEPKFSSRLSELLKSSNNYVPSAFKAFLMTLRVLSGFFRSCITSKVVIKSYCSGIPFSISSCLKKLYLLHQTV</sequence>
<name>A0A0F9RCB5_9ZZZZ</name>
<protein>
    <submittedName>
        <fullName evidence="1">Uncharacterized protein</fullName>
    </submittedName>
</protein>
<evidence type="ECO:0000313" key="1">
    <source>
        <dbReference type="EMBL" id="KKN14893.1"/>
    </source>
</evidence>
<organism evidence="1">
    <name type="scientific">marine sediment metagenome</name>
    <dbReference type="NCBI Taxonomy" id="412755"/>
    <lineage>
        <taxon>unclassified sequences</taxon>
        <taxon>metagenomes</taxon>
        <taxon>ecological metagenomes</taxon>
    </lineage>
</organism>
<comment type="caution">
    <text evidence="1">The sequence shown here is derived from an EMBL/GenBank/DDBJ whole genome shotgun (WGS) entry which is preliminary data.</text>
</comment>
<dbReference type="EMBL" id="LAZR01003772">
    <property type="protein sequence ID" value="KKN14893.1"/>
    <property type="molecule type" value="Genomic_DNA"/>
</dbReference>
<proteinExistence type="predicted"/>